<protein>
    <recommendedName>
        <fullName evidence="2">WW domain-containing protein</fullName>
    </recommendedName>
</protein>
<comment type="caution">
    <text evidence="3">The sequence shown here is derived from an EMBL/GenBank/DDBJ whole genome shotgun (WGS) entry which is preliminary data.</text>
</comment>
<feature type="domain" description="WW" evidence="2">
    <location>
        <begin position="65"/>
        <end position="99"/>
    </location>
</feature>
<dbReference type="Pfam" id="PF00397">
    <property type="entry name" value="WW"/>
    <property type="match status" value="2"/>
</dbReference>
<dbReference type="SMART" id="SM00456">
    <property type="entry name" value="WW"/>
    <property type="match status" value="2"/>
</dbReference>
<sequence length="107" mass="12149">MADITKNETAHSSEWEKHIDCTTNTAYYFNARTGESSWQEPEGFENGRVRKSAAAAKTAKETHQPSHSPRWRKYFDDNTGGAYYHDEANDVTQWERPEGFGEACSGI</sequence>
<keyword evidence="4" id="KW-1185">Reference proteome</keyword>
<dbReference type="EMBL" id="DAKRPA010000050">
    <property type="protein sequence ID" value="DBA01312.1"/>
    <property type="molecule type" value="Genomic_DNA"/>
</dbReference>
<proteinExistence type="predicted"/>
<dbReference type="InterPro" id="IPR001202">
    <property type="entry name" value="WW_dom"/>
</dbReference>
<accession>A0AAV2Z3R7</accession>
<dbReference type="Gene3D" id="2.20.70.10">
    <property type="match status" value="2"/>
</dbReference>
<feature type="region of interest" description="Disordered" evidence="1">
    <location>
        <begin position="52"/>
        <end position="73"/>
    </location>
</feature>
<evidence type="ECO:0000259" key="2">
    <source>
        <dbReference type="PROSITE" id="PS50020"/>
    </source>
</evidence>
<dbReference type="SUPFAM" id="SSF51045">
    <property type="entry name" value="WW domain"/>
    <property type="match status" value="2"/>
</dbReference>
<evidence type="ECO:0000313" key="4">
    <source>
        <dbReference type="Proteomes" id="UP001146120"/>
    </source>
</evidence>
<feature type="domain" description="WW" evidence="2">
    <location>
        <begin position="9"/>
        <end position="43"/>
    </location>
</feature>
<evidence type="ECO:0000256" key="1">
    <source>
        <dbReference type="SAM" id="MobiDB-lite"/>
    </source>
</evidence>
<evidence type="ECO:0000313" key="3">
    <source>
        <dbReference type="EMBL" id="DBA01312.1"/>
    </source>
</evidence>
<dbReference type="Proteomes" id="UP001146120">
    <property type="component" value="Unassembled WGS sequence"/>
</dbReference>
<organism evidence="3 4">
    <name type="scientific">Lagenidium giganteum</name>
    <dbReference type="NCBI Taxonomy" id="4803"/>
    <lineage>
        <taxon>Eukaryota</taxon>
        <taxon>Sar</taxon>
        <taxon>Stramenopiles</taxon>
        <taxon>Oomycota</taxon>
        <taxon>Peronosporomycetes</taxon>
        <taxon>Pythiales</taxon>
        <taxon>Pythiaceae</taxon>
    </lineage>
</organism>
<name>A0AAV2Z3R7_9STRA</name>
<feature type="compositionally biased region" description="Basic and acidic residues" evidence="1">
    <location>
        <begin position="88"/>
        <end position="99"/>
    </location>
</feature>
<reference evidence="3" key="1">
    <citation type="submission" date="2022-11" db="EMBL/GenBank/DDBJ databases">
        <authorList>
            <person name="Morgan W.R."/>
            <person name="Tartar A."/>
        </authorList>
    </citation>
    <scope>NUCLEOTIDE SEQUENCE</scope>
    <source>
        <strain evidence="3">ARSEF 373</strain>
    </source>
</reference>
<feature type="region of interest" description="Disordered" evidence="1">
    <location>
        <begin position="88"/>
        <end position="107"/>
    </location>
</feature>
<reference evidence="3" key="2">
    <citation type="journal article" date="2023" name="Microbiol Resour">
        <title>Decontamination and Annotation of the Draft Genome Sequence of the Oomycete Lagenidium giganteum ARSEF 373.</title>
        <authorList>
            <person name="Morgan W.R."/>
            <person name="Tartar A."/>
        </authorList>
    </citation>
    <scope>NUCLEOTIDE SEQUENCE</scope>
    <source>
        <strain evidence="3">ARSEF 373</strain>
    </source>
</reference>
<dbReference type="InterPro" id="IPR036020">
    <property type="entry name" value="WW_dom_sf"/>
</dbReference>
<dbReference type="AlphaFoldDB" id="A0AAV2Z3R7"/>
<gene>
    <name evidence="3" type="ORF">N0F65_001817</name>
</gene>
<dbReference type="PROSITE" id="PS50020">
    <property type="entry name" value="WW_DOMAIN_2"/>
    <property type="match status" value="2"/>
</dbReference>
<dbReference type="PROSITE" id="PS01159">
    <property type="entry name" value="WW_DOMAIN_1"/>
    <property type="match status" value="2"/>
</dbReference>